<evidence type="ECO:0000256" key="1">
    <source>
        <dbReference type="SAM" id="MobiDB-lite"/>
    </source>
</evidence>
<comment type="caution">
    <text evidence="2">The sequence shown here is derived from an EMBL/GenBank/DDBJ whole genome shotgun (WGS) entry which is preliminary data.</text>
</comment>
<evidence type="ECO:0000313" key="3">
    <source>
        <dbReference type="Proteomes" id="UP001596383"/>
    </source>
</evidence>
<proteinExistence type="predicted"/>
<keyword evidence="3" id="KW-1185">Reference proteome</keyword>
<dbReference type="Gene3D" id="1.10.10.10">
    <property type="entry name" value="Winged helix-like DNA-binding domain superfamily/Winged helix DNA-binding domain"/>
    <property type="match status" value="2"/>
</dbReference>
<dbReference type="SUPFAM" id="SSF46785">
    <property type="entry name" value="Winged helix' DNA-binding domain"/>
    <property type="match status" value="1"/>
</dbReference>
<accession>A0ABD5SF97</accession>
<dbReference type="InterPro" id="IPR036390">
    <property type="entry name" value="WH_DNA-bd_sf"/>
</dbReference>
<dbReference type="Proteomes" id="UP001596383">
    <property type="component" value="Unassembled WGS sequence"/>
</dbReference>
<gene>
    <name evidence="2" type="ORF">ACFQE6_00075</name>
</gene>
<name>A0ABD5SF97_9EURY</name>
<organism evidence="2 3">
    <name type="scientific">Natrinema soli</name>
    <dbReference type="NCBI Taxonomy" id="1930624"/>
    <lineage>
        <taxon>Archaea</taxon>
        <taxon>Methanobacteriati</taxon>
        <taxon>Methanobacteriota</taxon>
        <taxon>Stenosarchaea group</taxon>
        <taxon>Halobacteria</taxon>
        <taxon>Halobacteriales</taxon>
        <taxon>Natrialbaceae</taxon>
        <taxon>Natrinema</taxon>
    </lineage>
</organism>
<feature type="compositionally biased region" description="Polar residues" evidence="1">
    <location>
        <begin position="242"/>
        <end position="259"/>
    </location>
</feature>
<protein>
    <submittedName>
        <fullName evidence="2">Helix-turn-helix domain-containing protein</fullName>
    </submittedName>
</protein>
<sequence length="803" mass="88429">MVLADGWTVPECYDVLEEQSVPYWLRSRVLEVARGNRRDAWRLAADLVPKLGQGHASLEDLFATAQFFADHLPDDHPPTLAVTIDRAFEDAPRRKRESICRLLAILATGFDVRVIATGRTQHWLAQHHREDLPGVSEWRETHYPTGDRVDDALEALDPDGRKVELLRQLADEPAQTLSRHALRAMHDVDRSRISQLLVSEENSLTELGLVAEFGPADDRTVELLEAGRQLLEQLDAQIGRQQELSEAVSDTGTSSQQCRVTPRTRGEGDDGSEDSNPYRTAYLDRPGHAAAAGCGENGGITLVEAPFEDQTDSPDHTRYVSFDGDRKEAVVAVRASGPLQYVVSLATALASPRLLNRAFTDNRLESLEDPPAILRDARCIGALSDEVLEDPKTLREAFIEWGTDLESLTAKLAAGDYEDRNRFRGSIMRSAHGLAGSIVHLFDALGIDVTRELRVPAGLDTDALNDLATSISISTAIQSTYGTFACYRQLFESREEKRQTALSPTVDADDPLGTLTGSVVVRGEDSHRLRPKLEQSLKTPATVADDAPEFAVRVSLSMVDRTAYAMAATRILQPKNLRPTREIVSLLQALVGSPYAAARALQQLATEDESRELRPDELRYALGTLDSETLLSDLPPTVGRIVQTLLTADSRLSQRELADRADVSTRAIRNYRDRLEALDLICIDEHGYRLALSFQTPAERRTPVVPNFSGNDQSLLDAADALLEMILPPERYGDPDDPLGSVLFWPPDPYRLLEHPTVGAWLGVAAAFEGTAQPGDGQIVIIGPQIKQEPLTGSGTIRKEQPR</sequence>
<dbReference type="InterPro" id="IPR036388">
    <property type="entry name" value="WH-like_DNA-bd_sf"/>
</dbReference>
<dbReference type="AlphaFoldDB" id="A0ABD5SF97"/>
<reference evidence="2 3" key="1">
    <citation type="journal article" date="2019" name="Int. J. Syst. Evol. Microbiol.">
        <title>The Global Catalogue of Microorganisms (GCM) 10K type strain sequencing project: providing services to taxonomists for standard genome sequencing and annotation.</title>
        <authorList>
            <consortium name="The Broad Institute Genomics Platform"/>
            <consortium name="The Broad Institute Genome Sequencing Center for Infectious Disease"/>
            <person name="Wu L."/>
            <person name="Ma J."/>
        </authorList>
    </citation>
    <scope>NUCLEOTIDE SEQUENCE [LARGE SCALE GENOMIC DNA]</scope>
    <source>
        <strain evidence="2 3">LMG 29247</strain>
    </source>
</reference>
<dbReference type="RefSeq" id="WP_273736653.1">
    <property type="nucleotide sequence ID" value="NZ_JAQIVI010000002.1"/>
</dbReference>
<feature type="region of interest" description="Disordered" evidence="1">
    <location>
        <begin position="242"/>
        <end position="278"/>
    </location>
</feature>
<dbReference type="EMBL" id="JBHSWV010000002">
    <property type="protein sequence ID" value="MFC6763534.1"/>
    <property type="molecule type" value="Genomic_DNA"/>
</dbReference>
<evidence type="ECO:0000313" key="2">
    <source>
        <dbReference type="EMBL" id="MFC6763534.1"/>
    </source>
</evidence>